<comment type="subcellular location">
    <subcellularLocation>
        <location evidence="1">Membrane</location>
        <topology evidence="1">Multi-pass membrane protein</topology>
    </subcellularLocation>
</comment>
<evidence type="ECO:0000313" key="7">
    <source>
        <dbReference type="EnsemblMetazoa" id="CJA12389b.1"/>
    </source>
</evidence>
<evidence type="ECO:0000256" key="3">
    <source>
        <dbReference type="ARBA" id="ARBA00022989"/>
    </source>
</evidence>
<reference evidence="7" key="2">
    <citation type="submission" date="2022-06" db="UniProtKB">
        <authorList>
            <consortium name="EnsemblMetazoa"/>
        </authorList>
    </citation>
    <scope>IDENTIFICATION</scope>
    <source>
        <strain evidence="7">DF5081</strain>
    </source>
</reference>
<name>A0A8R1DV48_CAEJA</name>
<keyword evidence="2 6" id="KW-0812">Transmembrane</keyword>
<protein>
    <submittedName>
        <fullName evidence="7">Uncharacterized protein</fullName>
    </submittedName>
</protein>
<dbReference type="Pfam" id="PF02117">
    <property type="entry name" value="7TM_GPCR_Sra"/>
    <property type="match status" value="1"/>
</dbReference>
<dbReference type="AlphaFoldDB" id="A0A8R1DV48"/>
<comment type="similarity">
    <text evidence="5">Belongs to the nematode receptor-like protein sra family.</text>
</comment>
<organism evidence="7 8">
    <name type="scientific">Caenorhabditis japonica</name>
    <dbReference type="NCBI Taxonomy" id="281687"/>
    <lineage>
        <taxon>Eukaryota</taxon>
        <taxon>Metazoa</taxon>
        <taxon>Ecdysozoa</taxon>
        <taxon>Nematoda</taxon>
        <taxon>Chromadorea</taxon>
        <taxon>Rhabditida</taxon>
        <taxon>Rhabditina</taxon>
        <taxon>Rhabditomorpha</taxon>
        <taxon>Rhabditoidea</taxon>
        <taxon>Rhabditidae</taxon>
        <taxon>Peloderinae</taxon>
        <taxon>Caenorhabditis</taxon>
    </lineage>
</organism>
<dbReference type="PANTHER" id="PTHR31582">
    <property type="entry name" value="SERPENTINE RECEPTOR, CLASS A (ALPHA)-RELATED-RELATED"/>
    <property type="match status" value="1"/>
</dbReference>
<dbReference type="Proteomes" id="UP000005237">
    <property type="component" value="Unassembled WGS sequence"/>
</dbReference>
<evidence type="ECO:0000256" key="2">
    <source>
        <dbReference type="ARBA" id="ARBA00022692"/>
    </source>
</evidence>
<reference evidence="8" key="1">
    <citation type="submission" date="2010-08" db="EMBL/GenBank/DDBJ databases">
        <authorList>
            <consortium name="Caenorhabditis japonica Sequencing Consortium"/>
            <person name="Wilson R.K."/>
        </authorList>
    </citation>
    <scope>NUCLEOTIDE SEQUENCE [LARGE SCALE GENOMIC DNA]</scope>
    <source>
        <strain evidence="8">DF5081</strain>
    </source>
</reference>
<sequence>MYTNQSAEELEEVKCTSDAVFKVQKSIWMKVNFVFTFLIIISTFVMSVMAAKILKLRNVFSNGTRFLLMVTLLNANINQASMFEIRLRHLYRVLMYSDDACKISFHSPDCAYDQSIFAFTTNLSTLLVCALTFDRIRNSVYDAKIRYASYENLITTKAICSIISAQFVSLSFTTGAVSLIQLYEAEMSDEAFHISVQYAIKRSVSHLKPLTIRCFILTYTLSGKD</sequence>
<evidence type="ECO:0000256" key="6">
    <source>
        <dbReference type="SAM" id="Phobius"/>
    </source>
</evidence>
<keyword evidence="8" id="KW-1185">Reference proteome</keyword>
<dbReference type="GO" id="GO:0004930">
    <property type="term" value="F:G protein-coupled receptor activity"/>
    <property type="evidence" value="ECO:0007669"/>
    <property type="project" value="InterPro"/>
</dbReference>
<dbReference type="GO" id="GO:0016020">
    <property type="term" value="C:membrane"/>
    <property type="evidence" value="ECO:0007669"/>
    <property type="project" value="UniProtKB-SubCell"/>
</dbReference>
<feature type="transmembrane region" description="Helical" evidence="6">
    <location>
        <begin position="31"/>
        <end position="54"/>
    </location>
</feature>
<evidence type="ECO:0000313" key="8">
    <source>
        <dbReference type="Proteomes" id="UP000005237"/>
    </source>
</evidence>
<dbReference type="GO" id="GO:0007606">
    <property type="term" value="P:sensory perception of chemical stimulus"/>
    <property type="evidence" value="ECO:0007669"/>
    <property type="project" value="InterPro"/>
</dbReference>
<evidence type="ECO:0000256" key="1">
    <source>
        <dbReference type="ARBA" id="ARBA00004141"/>
    </source>
</evidence>
<keyword evidence="3 6" id="KW-1133">Transmembrane helix</keyword>
<dbReference type="InterPro" id="IPR000344">
    <property type="entry name" value="7TM_GPCR_serpentine_rcpt_Sra"/>
</dbReference>
<dbReference type="PANTHER" id="PTHR31582:SF2">
    <property type="entry name" value="G-PROTEIN COUPLED RECEPTORS FAMILY 1 PROFILE DOMAIN-CONTAINING PROTEIN-RELATED"/>
    <property type="match status" value="1"/>
</dbReference>
<proteinExistence type="inferred from homology"/>
<evidence type="ECO:0000256" key="4">
    <source>
        <dbReference type="ARBA" id="ARBA00023136"/>
    </source>
</evidence>
<keyword evidence="4 6" id="KW-0472">Membrane</keyword>
<dbReference type="EnsemblMetazoa" id="CJA12389b.1">
    <property type="protein sequence ID" value="CJA12389b.1"/>
    <property type="gene ID" value="WBGene00131593"/>
</dbReference>
<evidence type="ECO:0000256" key="5">
    <source>
        <dbReference type="ARBA" id="ARBA00037994"/>
    </source>
</evidence>
<accession>A0A8R1DV48</accession>